<dbReference type="PRINTS" id="PR00420">
    <property type="entry name" value="RNGMNOXGNASE"/>
</dbReference>
<keyword evidence="10" id="KW-1185">Reference proteome</keyword>
<dbReference type="PROSITE" id="PS01304">
    <property type="entry name" value="UBIH"/>
    <property type="match status" value="1"/>
</dbReference>
<gene>
    <name evidence="9" type="ORF">ACFQNJ_03385</name>
</gene>
<evidence type="ECO:0000313" key="9">
    <source>
        <dbReference type="EMBL" id="MFC7433547.1"/>
    </source>
</evidence>
<comment type="cofactor">
    <cofactor evidence="1">
        <name>FAD</name>
        <dbReference type="ChEBI" id="CHEBI:57692"/>
    </cofactor>
</comment>
<dbReference type="Pfam" id="PF01494">
    <property type="entry name" value="FAD_binding_3"/>
    <property type="match status" value="1"/>
</dbReference>
<sequence length="397" mass="42799">MNPSPSRSGSGRRPDVIVRGAGIVGQTLALLLARDRLKVALVKPPRATPGTPDVRAYAINSDARALLQSVRAWPGDGGLNPGHDAELTPSVTPVTAMEVHGDHGGTLHFSAAQQGTEALTWIVDVPALEQRLAHAVHFQAGIELLEEAPAQAPLTVICEGRRSQTRQELGIDYDTRPYPHKALAARLDCEQPHGGVARQWFSQGEIMALLPLGGAQGNSVALVWSLETAQADRWLNEPPQALATAVQERCGHALGAMTLQGPAQAWPLELARARRWIAATDRGGVALAGDAAHAMHPLAGQGLNVGLGDVGELARVLHEREYWRSVGDLKLLRRYERARQADVQSMGWLTDTLFGLFQPGDSRLQTLRNWGMSGVDRLGPLKHWLVRQAMGRASANP</sequence>
<dbReference type="GO" id="GO:0004497">
    <property type="term" value="F:monooxygenase activity"/>
    <property type="evidence" value="ECO:0007669"/>
    <property type="project" value="UniProtKB-KW"/>
</dbReference>
<dbReference type="NCBIfam" id="TIGR01988">
    <property type="entry name" value="Ubi-OHases"/>
    <property type="match status" value="1"/>
</dbReference>
<evidence type="ECO:0000256" key="2">
    <source>
        <dbReference type="ARBA" id="ARBA00004749"/>
    </source>
</evidence>
<dbReference type="Gene3D" id="3.30.9.10">
    <property type="entry name" value="D-Amino Acid Oxidase, subunit A, domain 2"/>
    <property type="match status" value="1"/>
</dbReference>
<evidence type="ECO:0000256" key="4">
    <source>
        <dbReference type="ARBA" id="ARBA00022630"/>
    </source>
</evidence>
<proteinExistence type="inferred from homology"/>
<dbReference type="InterPro" id="IPR002938">
    <property type="entry name" value="FAD-bd"/>
</dbReference>
<evidence type="ECO:0000313" key="10">
    <source>
        <dbReference type="Proteomes" id="UP001596495"/>
    </source>
</evidence>
<keyword evidence="7 9" id="KW-0503">Monooxygenase</keyword>
<comment type="caution">
    <text evidence="9">The sequence shown here is derived from an EMBL/GenBank/DDBJ whole genome shotgun (WGS) entry which is preliminary data.</text>
</comment>
<evidence type="ECO:0000256" key="5">
    <source>
        <dbReference type="ARBA" id="ARBA00022827"/>
    </source>
</evidence>
<evidence type="ECO:0000256" key="7">
    <source>
        <dbReference type="ARBA" id="ARBA00023033"/>
    </source>
</evidence>
<dbReference type="PANTHER" id="PTHR43876">
    <property type="entry name" value="UBIQUINONE BIOSYNTHESIS MONOOXYGENASE COQ6, MITOCHONDRIAL"/>
    <property type="match status" value="1"/>
</dbReference>
<comment type="similarity">
    <text evidence="3">Belongs to the UbiH/COQ6 family.</text>
</comment>
<keyword evidence="5" id="KW-0274">FAD</keyword>
<comment type="pathway">
    <text evidence="2">Cofactor biosynthesis; ubiquinone biosynthesis.</text>
</comment>
<evidence type="ECO:0000256" key="3">
    <source>
        <dbReference type="ARBA" id="ARBA00005349"/>
    </source>
</evidence>
<evidence type="ECO:0000256" key="1">
    <source>
        <dbReference type="ARBA" id="ARBA00001974"/>
    </source>
</evidence>
<protein>
    <submittedName>
        <fullName evidence="9">FAD-dependent monooxygenase</fullName>
    </submittedName>
</protein>
<dbReference type="Gene3D" id="3.50.50.60">
    <property type="entry name" value="FAD/NAD(P)-binding domain"/>
    <property type="match status" value="2"/>
</dbReference>
<keyword evidence="6" id="KW-0560">Oxidoreductase</keyword>
<name>A0ABW2R6B5_9BURK</name>
<accession>A0ABW2R6B5</accession>
<dbReference type="RefSeq" id="WP_382253836.1">
    <property type="nucleotide sequence ID" value="NZ_JBHTBX010000002.1"/>
</dbReference>
<feature type="domain" description="FAD-binding" evidence="8">
    <location>
        <begin position="151"/>
        <end position="344"/>
    </location>
</feature>
<dbReference type="InterPro" id="IPR036188">
    <property type="entry name" value="FAD/NAD-bd_sf"/>
</dbReference>
<organism evidence="9 10">
    <name type="scientific">Hydrogenophaga bisanensis</name>
    <dbReference type="NCBI Taxonomy" id="439611"/>
    <lineage>
        <taxon>Bacteria</taxon>
        <taxon>Pseudomonadati</taxon>
        <taxon>Pseudomonadota</taxon>
        <taxon>Betaproteobacteria</taxon>
        <taxon>Burkholderiales</taxon>
        <taxon>Comamonadaceae</taxon>
        <taxon>Hydrogenophaga</taxon>
    </lineage>
</organism>
<dbReference type="SUPFAM" id="SSF51905">
    <property type="entry name" value="FAD/NAD(P)-binding domain"/>
    <property type="match status" value="1"/>
</dbReference>
<dbReference type="InterPro" id="IPR010971">
    <property type="entry name" value="UbiH/COQ6"/>
</dbReference>
<reference evidence="10" key="1">
    <citation type="journal article" date="2019" name="Int. J. Syst. Evol. Microbiol.">
        <title>The Global Catalogue of Microorganisms (GCM) 10K type strain sequencing project: providing services to taxonomists for standard genome sequencing and annotation.</title>
        <authorList>
            <consortium name="The Broad Institute Genomics Platform"/>
            <consortium name="The Broad Institute Genome Sequencing Center for Infectious Disease"/>
            <person name="Wu L."/>
            <person name="Ma J."/>
        </authorList>
    </citation>
    <scope>NUCLEOTIDE SEQUENCE [LARGE SCALE GENOMIC DNA]</scope>
    <source>
        <strain evidence="10">CCUG 54518</strain>
    </source>
</reference>
<keyword evidence="4" id="KW-0285">Flavoprotein</keyword>
<dbReference type="PANTHER" id="PTHR43876:SF7">
    <property type="entry name" value="UBIQUINONE BIOSYNTHESIS MONOOXYGENASE COQ6, MITOCHONDRIAL"/>
    <property type="match status" value="1"/>
</dbReference>
<evidence type="ECO:0000256" key="6">
    <source>
        <dbReference type="ARBA" id="ARBA00023002"/>
    </source>
</evidence>
<dbReference type="InterPro" id="IPR018168">
    <property type="entry name" value="Ubi_Hdrlase_CS"/>
</dbReference>
<dbReference type="Proteomes" id="UP001596495">
    <property type="component" value="Unassembled WGS sequence"/>
</dbReference>
<evidence type="ECO:0000259" key="8">
    <source>
        <dbReference type="Pfam" id="PF01494"/>
    </source>
</evidence>
<dbReference type="InterPro" id="IPR051205">
    <property type="entry name" value="UbiH/COQ6_monooxygenase"/>
</dbReference>
<dbReference type="EMBL" id="JBHTBX010000002">
    <property type="protein sequence ID" value="MFC7433547.1"/>
    <property type="molecule type" value="Genomic_DNA"/>
</dbReference>